<feature type="binding site" evidence="11">
    <location>
        <position position="258"/>
    </location>
    <ligand>
        <name>substrate</name>
    </ligand>
</feature>
<dbReference type="GO" id="GO:0006572">
    <property type="term" value="P:L-tyrosine catabolic process"/>
    <property type="evidence" value="ECO:0007669"/>
    <property type="project" value="UniProtKB-UniRule"/>
</dbReference>
<evidence type="ECO:0000256" key="1">
    <source>
        <dbReference type="ARBA" id="ARBA00004782"/>
    </source>
</evidence>
<dbReference type="EC" id="3.7.1.2" evidence="3 13"/>
<dbReference type="GO" id="GO:0006559">
    <property type="term" value="P:L-phenylalanine catabolic process"/>
    <property type="evidence" value="ECO:0007669"/>
    <property type="project" value="UniProtKB-UniRule"/>
</dbReference>
<dbReference type="InterPro" id="IPR011234">
    <property type="entry name" value="Fumarylacetoacetase-like_C"/>
</dbReference>
<gene>
    <name evidence="16" type="ORF">H2204_002437</name>
</gene>
<feature type="binding site" evidence="11">
    <location>
        <position position="153"/>
    </location>
    <ligand>
        <name>substrate</name>
    </ligand>
</feature>
<name>A0AA39D1S4_9EURO</name>
<evidence type="ECO:0000256" key="12">
    <source>
        <dbReference type="PIRSR" id="PIRSR605959-3"/>
    </source>
</evidence>
<dbReference type="InterPro" id="IPR005959">
    <property type="entry name" value="Fumarylacetoacetase"/>
</dbReference>
<feature type="binding site" evidence="11">
    <location>
        <position position="254"/>
    </location>
    <ligand>
        <name>substrate</name>
    </ligand>
</feature>
<evidence type="ECO:0000313" key="16">
    <source>
        <dbReference type="EMBL" id="KAJ9642789.1"/>
    </source>
</evidence>
<dbReference type="GO" id="GO:0004334">
    <property type="term" value="F:fumarylacetoacetase activity"/>
    <property type="evidence" value="ECO:0007669"/>
    <property type="project" value="UniProtKB-UniRule"/>
</dbReference>
<dbReference type="GO" id="GO:0046872">
    <property type="term" value="F:metal ion binding"/>
    <property type="evidence" value="ECO:0007669"/>
    <property type="project" value="UniProtKB-UniRule"/>
</dbReference>
<feature type="binding site" evidence="12">
    <location>
        <position position="213"/>
    </location>
    <ligand>
        <name>Ca(2+)</name>
        <dbReference type="ChEBI" id="CHEBI:29108"/>
    </ligand>
</feature>
<keyword evidence="5 13" id="KW-0378">Hydrolase</keyword>
<feature type="domain" description="Fumarylacetoacetase N-terminal" evidence="15">
    <location>
        <begin position="20"/>
        <end position="129"/>
    </location>
</feature>
<dbReference type="PANTHER" id="PTHR43069">
    <property type="entry name" value="FUMARYLACETOACETASE"/>
    <property type="match status" value="1"/>
</dbReference>
<feature type="binding site" evidence="12">
    <location>
        <position position="215"/>
    </location>
    <ligand>
        <name>Ca(2+)</name>
        <dbReference type="ChEBI" id="CHEBI:29108"/>
    </ligand>
</feature>
<dbReference type="NCBIfam" id="TIGR01266">
    <property type="entry name" value="fum_ac_acetase"/>
    <property type="match status" value="1"/>
</dbReference>
<dbReference type="EMBL" id="JAPDRN010000009">
    <property type="protein sequence ID" value="KAJ9642789.1"/>
    <property type="molecule type" value="Genomic_DNA"/>
</dbReference>
<dbReference type="Gene3D" id="3.90.850.10">
    <property type="entry name" value="Fumarylacetoacetase-like, C-terminal domain"/>
    <property type="match status" value="1"/>
</dbReference>
<evidence type="ECO:0000256" key="6">
    <source>
        <dbReference type="ARBA" id="ARBA00022837"/>
    </source>
</evidence>
<feature type="binding site" evidence="12">
    <location>
        <position position="247"/>
    </location>
    <ligand>
        <name>Mg(2+)</name>
        <dbReference type="ChEBI" id="CHEBI:18420"/>
    </ligand>
</feature>
<keyword evidence="7 12" id="KW-0460">Magnesium</keyword>
<feature type="binding site" evidence="11">
    <location>
        <position position="364"/>
    </location>
    <ligand>
        <name>substrate</name>
    </ligand>
</feature>
<sequence length="434" mass="47262">MSNTTTSWVPIPPGSHFSIANIPFGIISTEERPAPVPAVAIGEHALDLAQFATGNGFSGLDNISSHLNVFSEPTLNGFAALGRPVHREVRAYLQDVLRSDTQFGRILKDNEELRQKSLIPLNKVQNHVPMTIGDYTDFFAGVNHASTMGRILRGAANPLQPNYLHVPVAYHSRSSSIIISGSQFHRPSGQVLQDPTAEVKEPKFSPTNRLDIELELGVFLCRENKLGVPVPVNSAEEAIFGAVIVNDWSARDIQAWEYVPLGPFIAKNFATTISSWVVLADALEPFLTSSLQRDRQMLPYLQEKRVENVWDIQLRVDLKPSNGPITTLSRTSAKNVVWSFAQMLAHHSVGGCNMRVGDLLASGTISGTEHGTQGSLVEQNKGGKEVIQLNGGLERKFLEDGDSITITGWCGHDQNALVGFGDCSSLILPAVQGD</sequence>
<comment type="cofactor">
    <cofactor evidence="13">
        <name>Mg(2+)</name>
        <dbReference type="ChEBI" id="CHEBI:18420"/>
    </cofactor>
    <cofactor evidence="13">
        <name>Ca(2+)</name>
        <dbReference type="ChEBI" id="CHEBI:29108"/>
    </cofactor>
</comment>
<evidence type="ECO:0000256" key="3">
    <source>
        <dbReference type="ARBA" id="ARBA00012094"/>
    </source>
</evidence>
<protein>
    <recommendedName>
        <fullName evidence="3 13">Fumarylacetoacetase</fullName>
        <ecNumber evidence="3 13">3.7.1.2</ecNumber>
    </recommendedName>
    <alternativeName>
        <fullName evidence="13">Fumarylacetoacetate hydrolase</fullName>
    </alternativeName>
</protein>
<evidence type="ECO:0000256" key="13">
    <source>
        <dbReference type="RuleBase" id="RU366008"/>
    </source>
</evidence>
<dbReference type="InterPro" id="IPR036462">
    <property type="entry name" value="Fumarylacetoacetase_N_sf"/>
</dbReference>
<evidence type="ECO:0000259" key="14">
    <source>
        <dbReference type="Pfam" id="PF01557"/>
    </source>
</evidence>
<evidence type="ECO:0000256" key="10">
    <source>
        <dbReference type="PIRSR" id="PIRSR605959-1"/>
    </source>
</evidence>
<feature type="binding site" evidence="12">
    <location>
        <position position="247"/>
    </location>
    <ligand>
        <name>Ca(2+)</name>
        <dbReference type="ChEBI" id="CHEBI:29108"/>
    </ligand>
</feature>
<proteinExistence type="inferred from homology"/>
<evidence type="ECO:0000256" key="2">
    <source>
        <dbReference type="ARBA" id="ARBA00010211"/>
    </source>
</evidence>
<keyword evidence="8 13" id="KW-0828">Tyrosine catabolism</keyword>
<evidence type="ECO:0000256" key="7">
    <source>
        <dbReference type="ARBA" id="ARBA00022842"/>
    </source>
</evidence>
<comment type="caution">
    <text evidence="16">The sequence shown here is derived from an EMBL/GenBank/DDBJ whole genome shotgun (WGS) entry which is preliminary data.</text>
</comment>
<dbReference type="SUPFAM" id="SSF63433">
    <property type="entry name" value="Fumarylacetoacetate hydrolase, FAH, N-terminal domain"/>
    <property type="match status" value="1"/>
</dbReference>
<comment type="catalytic activity">
    <reaction evidence="13">
        <text>4-fumarylacetoacetate + H2O = acetoacetate + fumarate + H(+)</text>
        <dbReference type="Rhea" id="RHEA:10244"/>
        <dbReference type="ChEBI" id="CHEBI:13705"/>
        <dbReference type="ChEBI" id="CHEBI:15377"/>
        <dbReference type="ChEBI" id="CHEBI:15378"/>
        <dbReference type="ChEBI" id="CHEBI:18034"/>
        <dbReference type="ChEBI" id="CHEBI:29806"/>
        <dbReference type="EC" id="3.7.1.2"/>
    </reaction>
</comment>
<evidence type="ECO:0000256" key="5">
    <source>
        <dbReference type="ARBA" id="ARBA00022801"/>
    </source>
</evidence>
<keyword evidence="9 13" id="KW-0585">Phenylalanine catabolism</keyword>
<dbReference type="InterPro" id="IPR036663">
    <property type="entry name" value="Fumarylacetoacetase_C_sf"/>
</dbReference>
<feature type="active site" description="Proton acceptor" evidence="10">
    <location>
        <position position="144"/>
    </location>
</feature>
<evidence type="ECO:0000256" key="9">
    <source>
        <dbReference type="ARBA" id="ARBA00023232"/>
    </source>
</evidence>
<dbReference type="GO" id="GO:1902000">
    <property type="term" value="P:homogentisate catabolic process"/>
    <property type="evidence" value="ECO:0007669"/>
    <property type="project" value="TreeGrafter"/>
</dbReference>
<comment type="similarity">
    <text evidence="2 13">Belongs to the FAH family.</text>
</comment>
<feature type="binding site" evidence="12">
    <location>
        <position position="137"/>
    </location>
    <ligand>
        <name>Ca(2+)</name>
        <dbReference type="ChEBI" id="CHEBI:29108"/>
    </ligand>
</feature>
<evidence type="ECO:0000256" key="11">
    <source>
        <dbReference type="PIRSR" id="PIRSR605959-2"/>
    </source>
</evidence>
<evidence type="ECO:0000256" key="8">
    <source>
        <dbReference type="ARBA" id="ARBA00022878"/>
    </source>
</evidence>
<dbReference type="InterPro" id="IPR015377">
    <property type="entry name" value="Fumarylacetoacetase_N"/>
</dbReference>
<evidence type="ECO:0000259" key="15">
    <source>
        <dbReference type="Pfam" id="PF09298"/>
    </source>
</evidence>
<dbReference type="Gene3D" id="2.30.30.230">
    <property type="entry name" value="Fumarylacetoacetase, N-terminal domain"/>
    <property type="match status" value="1"/>
</dbReference>
<organism evidence="16 17">
    <name type="scientific">Knufia peltigerae</name>
    <dbReference type="NCBI Taxonomy" id="1002370"/>
    <lineage>
        <taxon>Eukaryota</taxon>
        <taxon>Fungi</taxon>
        <taxon>Dikarya</taxon>
        <taxon>Ascomycota</taxon>
        <taxon>Pezizomycotina</taxon>
        <taxon>Eurotiomycetes</taxon>
        <taxon>Chaetothyriomycetidae</taxon>
        <taxon>Chaetothyriales</taxon>
        <taxon>Trichomeriaceae</taxon>
        <taxon>Knufia</taxon>
    </lineage>
</organism>
<dbReference type="FunFam" id="2.30.30.230:FF:000001">
    <property type="entry name" value="Fumarylacetoacetase"/>
    <property type="match status" value="1"/>
</dbReference>
<dbReference type="Pfam" id="PF09298">
    <property type="entry name" value="FAA_hydrolase_N"/>
    <property type="match status" value="1"/>
</dbReference>
<evidence type="ECO:0000313" key="17">
    <source>
        <dbReference type="Proteomes" id="UP001172681"/>
    </source>
</evidence>
<dbReference type="SUPFAM" id="SSF56529">
    <property type="entry name" value="FAH"/>
    <property type="match status" value="1"/>
</dbReference>
<keyword evidence="6 12" id="KW-0106">Calcium</keyword>
<dbReference type="Proteomes" id="UP001172681">
    <property type="component" value="Unassembled WGS sequence"/>
</dbReference>
<feature type="binding site" evidence="11">
    <location>
        <position position="139"/>
    </location>
    <ligand>
        <name>substrate</name>
    </ligand>
</feature>
<feature type="binding site" evidence="12">
    <location>
        <position position="267"/>
    </location>
    <ligand>
        <name>Mg(2+)</name>
        <dbReference type="ChEBI" id="CHEBI:18420"/>
    </ligand>
</feature>
<dbReference type="PANTHER" id="PTHR43069:SF2">
    <property type="entry name" value="FUMARYLACETOACETASE"/>
    <property type="match status" value="1"/>
</dbReference>
<reference evidence="16" key="1">
    <citation type="submission" date="2022-10" db="EMBL/GenBank/DDBJ databases">
        <title>Culturing micro-colonial fungi from biological soil crusts in the Mojave desert and describing Neophaeococcomyces mojavensis, and introducing the new genera and species Taxawa tesnikishii.</title>
        <authorList>
            <person name="Kurbessoian T."/>
            <person name="Stajich J.E."/>
        </authorList>
    </citation>
    <scope>NUCLEOTIDE SEQUENCE</scope>
    <source>
        <strain evidence="16">TK_35</strain>
    </source>
</reference>
<feature type="domain" description="Fumarylacetoacetase-like C-terminal" evidence="14">
    <location>
        <begin position="142"/>
        <end position="407"/>
    </location>
</feature>
<dbReference type="AlphaFoldDB" id="A0AA39D1S4"/>
<accession>A0AA39D1S4</accession>
<feature type="binding site" evidence="12">
    <location>
        <position position="271"/>
    </location>
    <ligand>
        <name>Mg(2+)</name>
        <dbReference type="ChEBI" id="CHEBI:18420"/>
    </ligand>
</feature>
<evidence type="ECO:0000256" key="4">
    <source>
        <dbReference type="ARBA" id="ARBA00022723"/>
    </source>
</evidence>
<keyword evidence="4 12" id="KW-0479">Metal-binding</keyword>
<dbReference type="Pfam" id="PF01557">
    <property type="entry name" value="FAA_hydrolase"/>
    <property type="match status" value="1"/>
</dbReference>
<comment type="pathway">
    <text evidence="1 13">Amino-acid degradation; L-phenylalanine degradation; acetoacetate and fumarate from L-phenylalanine: step 6/6.</text>
</comment>
<keyword evidence="17" id="KW-1185">Reference proteome</keyword>
<dbReference type="FunFam" id="3.90.850.10:FF:000009">
    <property type="entry name" value="Fumarylacetoacetase"/>
    <property type="match status" value="1"/>
</dbReference>